<gene>
    <name evidence="2" type="ORF">SAMN06295960_2593</name>
</gene>
<dbReference type="GO" id="GO:0016747">
    <property type="term" value="F:acyltransferase activity, transferring groups other than amino-acyl groups"/>
    <property type="evidence" value="ECO:0007669"/>
    <property type="project" value="InterPro"/>
</dbReference>
<keyword evidence="3" id="KW-1185">Reference proteome</keyword>
<accession>A0A1X7KQ73</accession>
<dbReference type="PANTHER" id="PTHR43415">
    <property type="entry name" value="SPERMIDINE N(1)-ACETYLTRANSFERASE"/>
    <property type="match status" value="1"/>
</dbReference>
<protein>
    <submittedName>
        <fullName evidence="2">Protein N-acetyltransferase, RimJ/RimL family</fullName>
    </submittedName>
</protein>
<evidence type="ECO:0000313" key="3">
    <source>
        <dbReference type="Proteomes" id="UP000193834"/>
    </source>
</evidence>
<proteinExistence type="predicted"/>
<dbReference type="InterPro" id="IPR016181">
    <property type="entry name" value="Acyl_CoA_acyltransferase"/>
</dbReference>
<sequence>MTTKNTYSWLEGDNVYLRPVEVEDSEAYYGTLYNADVRRLTGTKEAFSKHQVTHHLEAKGLDSSSILLWIIRKDTNEPIGDIELQDINGMNRSAGIRIAIHDHAHQGKGHGSEALRLMLDYAFGIANLHRVELNVFAYNERAIHVYKKIGFKQEGVQRDALFYNHRYYDSILMSMLEDEYREMYLQQP</sequence>
<dbReference type="RefSeq" id="WP_085494773.1">
    <property type="nucleotide sequence ID" value="NZ_FXAZ01000003.1"/>
</dbReference>
<organism evidence="2 3">
    <name type="scientific">Paenibacillus aquistagni</name>
    <dbReference type="NCBI Taxonomy" id="1852522"/>
    <lineage>
        <taxon>Bacteria</taxon>
        <taxon>Bacillati</taxon>
        <taxon>Bacillota</taxon>
        <taxon>Bacilli</taxon>
        <taxon>Bacillales</taxon>
        <taxon>Paenibacillaceae</taxon>
        <taxon>Paenibacillus</taxon>
    </lineage>
</organism>
<dbReference type="EMBL" id="FXAZ01000003">
    <property type="protein sequence ID" value="SMG43683.1"/>
    <property type="molecule type" value="Genomic_DNA"/>
</dbReference>
<dbReference type="PROSITE" id="PS51186">
    <property type="entry name" value="GNAT"/>
    <property type="match status" value="1"/>
</dbReference>
<name>A0A1X7KQ73_9BACL</name>
<keyword evidence="2" id="KW-0808">Transferase</keyword>
<dbReference type="CDD" id="cd04301">
    <property type="entry name" value="NAT_SF"/>
    <property type="match status" value="1"/>
</dbReference>
<dbReference type="Pfam" id="PF13302">
    <property type="entry name" value="Acetyltransf_3"/>
    <property type="match status" value="1"/>
</dbReference>
<evidence type="ECO:0000313" key="2">
    <source>
        <dbReference type="EMBL" id="SMG43683.1"/>
    </source>
</evidence>
<evidence type="ECO:0000259" key="1">
    <source>
        <dbReference type="PROSITE" id="PS51186"/>
    </source>
</evidence>
<reference evidence="2 3" key="1">
    <citation type="submission" date="2017-04" db="EMBL/GenBank/DDBJ databases">
        <authorList>
            <person name="Afonso C.L."/>
            <person name="Miller P.J."/>
            <person name="Scott M.A."/>
            <person name="Spackman E."/>
            <person name="Goraichik I."/>
            <person name="Dimitrov K.M."/>
            <person name="Suarez D.L."/>
            <person name="Swayne D.E."/>
        </authorList>
    </citation>
    <scope>NUCLEOTIDE SEQUENCE [LARGE SCALE GENOMIC DNA]</scope>
    <source>
        <strain evidence="2 3">11</strain>
    </source>
</reference>
<dbReference type="Gene3D" id="3.40.630.30">
    <property type="match status" value="1"/>
</dbReference>
<dbReference type="PANTHER" id="PTHR43415:SF3">
    <property type="entry name" value="GNAT-FAMILY ACETYLTRANSFERASE"/>
    <property type="match status" value="1"/>
</dbReference>
<feature type="domain" description="N-acetyltransferase" evidence="1">
    <location>
        <begin position="15"/>
        <end position="178"/>
    </location>
</feature>
<dbReference type="OrthoDB" id="9795206at2"/>
<dbReference type="STRING" id="1852522.SAMN06295960_2593"/>
<dbReference type="SUPFAM" id="SSF55729">
    <property type="entry name" value="Acyl-CoA N-acyltransferases (Nat)"/>
    <property type="match status" value="1"/>
</dbReference>
<dbReference type="InterPro" id="IPR000182">
    <property type="entry name" value="GNAT_dom"/>
</dbReference>
<dbReference type="Proteomes" id="UP000193834">
    <property type="component" value="Unassembled WGS sequence"/>
</dbReference>
<dbReference type="AlphaFoldDB" id="A0A1X7KQ73"/>